<evidence type="ECO:0000313" key="2">
    <source>
        <dbReference type="Proteomes" id="UP000316092"/>
    </source>
</evidence>
<accession>A0A553UGQ4</accession>
<keyword evidence="2" id="KW-1185">Reference proteome</keyword>
<dbReference type="OrthoDB" id="63904at2"/>
<dbReference type="EMBL" id="VKDB01000044">
    <property type="protein sequence ID" value="TSA79387.1"/>
    <property type="molecule type" value="Genomic_DNA"/>
</dbReference>
<reference evidence="1 2" key="1">
    <citation type="submission" date="2019-07" db="EMBL/GenBank/DDBJ databases">
        <title>Deinococcus detaillus sp. nov., isolated from humus soil in Antarctica.</title>
        <authorList>
            <person name="Zhang K."/>
        </authorList>
    </citation>
    <scope>NUCLEOTIDE SEQUENCE [LARGE SCALE GENOMIC DNA]</scope>
    <source>
        <strain evidence="1 2">H1</strain>
    </source>
</reference>
<proteinExistence type="predicted"/>
<organism evidence="1 2">
    <name type="scientific">Deinococcus detaillensis</name>
    <dbReference type="NCBI Taxonomy" id="2592048"/>
    <lineage>
        <taxon>Bacteria</taxon>
        <taxon>Thermotogati</taxon>
        <taxon>Deinococcota</taxon>
        <taxon>Deinococci</taxon>
        <taxon>Deinococcales</taxon>
        <taxon>Deinococcaceae</taxon>
        <taxon>Deinococcus</taxon>
    </lineage>
</organism>
<gene>
    <name evidence="1" type="ORF">FNU79_18060</name>
</gene>
<evidence type="ECO:0008006" key="3">
    <source>
        <dbReference type="Google" id="ProtNLM"/>
    </source>
</evidence>
<dbReference type="Proteomes" id="UP000316092">
    <property type="component" value="Unassembled WGS sequence"/>
</dbReference>
<dbReference type="Gene3D" id="3.40.50.300">
    <property type="entry name" value="P-loop containing nucleotide triphosphate hydrolases"/>
    <property type="match status" value="1"/>
</dbReference>
<evidence type="ECO:0000313" key="1">
    <source>
        <dbReference type="EMBL" id="TSA79387.1"/>
    </source>
</evidence>
<dbReference type="RefSeq" id="WP_143722192.1">
    <property type="nucleotide sequence ID" value="NZ_VKDB01000044.1"/>
</dbReference>
<name>A0A553UGQ4_9DEIO</name>
<dbReference type="AlphaFoldDB" id="A0A553UGQ4"/>
<sequence length="276" mass="30169">MDAELREFWQTKVGSPRREIFLNLGTLPAAPKNAPSRLLLLIGRQIEVRVLGDELWLGEQLWVRSGQLGAEVCCVPEGAPTEAWALIFTELHRAGGWLPLHASVIAAGQRAVALTGVSGAGKSTAALRLYTAGRQVIAEDRAFWHAASGEIRGLDTHLRVYDDSLKQFAPDLLSSAGAWDRDAHGKLRMPIQIGAPHRTQLIQLLLLSVRREELSAPERVRALWETTGVPLTTTAREQVQRGIARLLPLLAPCSLSRKEVVSTAGELLSPIPMPEN</sequence>
<dbReference type="SUPFAM" id="SSF53795">
    <property type="entry name" value="PEP carboxykinase-like"/>
    <property type="match status" value="1"/>
</dbReference>
<comment type="caution">
    <text evidence="1">The sequence shown here is derived from an EMBL/GenBank/DDBJ whole genome shotgun (WGS) entry which is preliminary data.</text>
</comment>
<protein>
    <recommendedName>
        <fullName evidence="3">HPr kinase/phosphorylase C-terminal domain-containing protein</fullName>
    </recommendedName>
</protein>
<dbReference type="InterPro" id="IPR027417">
    <property type="entry name" value="P-loop_NTPase"/>
</dbReference>